<proteinExistence type="predicted"/>
<feature type="domain" description="C2H2-type" evidence="6">
    <location>
        <begin position="69"/>
        <end position="98"/>
    </location>
</feature>
<dbReference type="GO" id="GO:0005667">
    <property type="term" value="C:transcription regulator complex"/>
    <property type="evidence" value="ECO:0007669"/>
    <property type="project" value="TreeGrafter"/>
</dbReference>
<evidence type="ECO:0000313" key="7">
    <source>
        <dbReference type="EMBL" id="BCS22511.1"/>
    </source>
</evidence>
<dbReference type="PROSITE" id="PS00028">
    <property type="entry name" value="ZINC_FINGER_C2H2_1"/>
    <property type="match status" value="4"/>
</dbReference>
<reference evidence="7" key="2">
    <citation type="submission" date="2021-02" db="EMBL/GenBank/DDBJ databases">
        <title>Aspergillus puulaauensis MK2 genome sequence.</title>
        <authorList>
            <person name="Futagami T."/>
            <person name="Mori K."/>
            <person name="Kadooka C."/>
            <person name="Tanaka T."/>
        </authorList>
    </citation>
    <scope>NUCLEOTIDE SEQUENCE</scope>
    <source>
        <strain evidence="7">MK2</strain>
    </source>
</reference>
<organism evidence="7 8">
    <name type="scientific">Aspergillus puulaauensis</name>
    <dbReference type="NCBI Taxonomy" id="1220207"/>
    <lineage>
        <taxon>Eukaryota</taxon>
        <taxon>Fungi</taxon>
        <taxon>Dikarya</taxon>
        <taxon>Ascomycota</taxon>
        <taxon>Pezizomycotina</taxon>
        <taxon>Eurotiomycetes</taxon>
        <taxon>Eurotiomycetidae</taxon>
        <taxon>Eurotiales</taxon>
        <taxon>Aspergillaceae</taxon>
        <taxon>Aspergillus</taxon>
    </lineage>
</organism>
<dbReference type="PROSITE" id="PS50157">
    <property type="entry name" value="ZINC_FINGER_C2H2_2"/>
    <property type="match status" value="4"/>
</dbReference>
<evidence type="ECO:0000256" key="2">
    <source>
        <dbReference type="ARBA" id="ARBA00022737"/>
    </source>
</evidence>
<dbReference type="InterPro" id="IPR036236">
    <property type="entry name" value="Znf_C2H2_sf"/>
</dbReference>
<keyword evidence="8" id="KW-1185">Reference proteome</keyword>
<gene>
    <name evidence="7" type="ORF">APUU_30736A</name>
</gene>
<dbReference type="EMBL" id="AP024445">
    <property type="protein sequence ID" value="BCS22511.1"/>
    <property type="molecule type" value="Genomic_DNA"/>
</dbReference>
<evidence type="ECO:0000256" key="1">
    <source>
        <dbReference type="ARBA" id="ARBA00022723"/>
    </source>
</evidence>
<dbReference type="Gene3D" id="3.30.160.60">
    <property type="entry name" value="Classic Zinc Finger"/>
    <property type="match status" value="4"/>
</dbReference>
<evidence type="ECO:0000259" key="6">
    <source>
        <dbReference type="PROSITE" id="PS50157"/>
    </source>
</evidence>
<dbReference type="FunFam" id="3.30.160.60:FF:001049">
    <property type="entry name" value="zinc finger protein 319"/>
    <property type="match status" value="1"/>
</dbReference>
<dbReference type="GO" id="GO:0000785">
    <property type="term" value="C:chromatin"/>
    <property type="evidence" value="ECO:0007669"/>
    <property type="project" value="TreeGrafter"/>
</dbReference>
<dbReference type="OrthoDB" id="3437960at2759"/>
<dbReference type="SMART" id="SM00355">
    <property type="entry name" value="ZnF_C2H2"/>
    <property type="match status" value="4"/>
</dbReference>
<keyword evidence="3 5" id="KW-0863">Zinc-finger</keyword>
<dbReference type="FunFam" id="3.30.160.60:FF:000100">
    <property type="entry name" value="Zinc finger 45-like"/>
    <property type="match status" value="1"/>
</dbReference>
<evidence type="ECO:0000256" key="4">
    <source>
        <dbReference type="ARBA" id="ARBA00022833"/>
    </source>
</evidence>
<dbReference type="InterPro" id="IPR013087">
    <property type="entry name" value="Znf_C2H2_type"/>
</dbReference>
<keyword evidence="1" id="KW-0479">Metal-binding</keyword>
<dbReference type="SUPFAM" id="SSF57667">
    <property type="entry name" value="beta-beta-alpha zinc fingers"/>
    <property type="match status" value="2"/>
</dbReference>
<dbReference type="Pfam" id="PF00096">
    <property type="entry name" value="zf-C2H2"/>
    <property type="match status" value="3"/>
</dbReference>
<feature type="domain" description="C2H2-type" evidence="6">
    <location>
        <begin position="39"/>
        <end position="68"/>
    </location>
</feature>
<dbReference type="GO" id="GO:0000978">
    <property type="term" value="F:RNA polymerase II cis-regulatory region sequence-specific DNA binding"/>
    <property type="evidence" value="ECO:0007669"/>
    <property type="project" value="TreeGrafter"/>
</dbReference>
<dbReference type="PANTHER" id="PTHR14003:SF22">
    <property type="entry name" value="FINGER DOMAIN PROTEIN, PUTATIVE (AFU_ORTHOLOGUE AFUA_4G11480)-RELATED"/>
    <property type="match status" value="1"/>
</dbReference>
<reference evidence="7" key="1">
    <citation type="submission" date="2021-01" db="EMBL/GenBank/DDBJ databases">
        <authorList>
            <consortium name="Aspergillus puulaauensis MK2 genome sequencing consortium"/>
            <person name="Kazuki M."/>
            <person name="Futagami T."/>
        </authorList>
    </citation>
    <scope>NUCLEOTIDE SEQUENCE</scope>
    <source>
        <strain evidence="7">MK2</strain>
    </source>
</reference>
<dbReference type="KEGG" id="apuu:APUU_30736A"/>
<evidence type="ECO:0000256" key="3">
    <source>
        <dbReference type="ARBA" id="ARBA00022771"/>
    </source>
</evidence>
<protein>
    <recommendedName>
        <fullName evidence="6">C2H2-type domain-containing protein</fullName>
    </recommendedName>
</protein>
<name>A0A7R8AKR2_9EURO</name>
<dbReference type="GO" id="GO:0008270">
    <property type="term" value="F:zinc ion binding"/>
    <property type="evidence" value="ECO:0007669"/>
    <property type="project" value="UniProtKB-KW"/>
</dbReference>
<keyword evidence="2" id="KW-0677">Repeat</keyword>
<dbReference type="AlphaFoldDB" id="A0A7R8AKR2"/>
<dbReference type="GeneID" id="64972516"/>
<feature type="domain" description="C2H2-type" evidence="6">
    <location>
        <begin position="9"/>
        <end position="38"/>
    </location>
</feature>
<sequence>MVAGARRDFLCLWKHCGKSFHRNSDLRRHYRIHTNERPYRCGVKGCNKGFIQRSALTVHSRTHTGEKPFMCNFEGCRSSFSDSSSLARHRGIHTNRRAYVCPEPTCKRSFRRKATLTNHQHSSHALDLAIQTLSQAYSVSESEPEYDQTIIPTTPLTPLPPQHDPYPFPQQGNWYWSYPNITSPTQDVVYSSSNNNNSSSSNNLPVTFPTAPVQEHSPIVTRNENYSRPPQAMSPELLYGQDYLQFMQQQQQYMQVSQQKPQLYSHGHGQGQSCMTPNPGWQCSNAKRLMHPGDGMGCCILY</sequence>
<keyword evidence="4" id="KW-0862">Zinc</keyword>
<dbReference type="Proteomes" id="UP000654913">
    <property type="component" value="Chromosome 3"/>
</dbReference>
<accession>A0A7R8AKR2</accession>
<dbReference type="GO" id="GO:0000981">
    <property type="term" value="F:DNA-binding transcription factor activity, RNA polymerase II-specific"/>
    <property type="evidence" value="ECO:0007669"/>
    <property type="project" value="TreeGrafter"/>
</dbReference>
<dbReference type="FunFam" id="3.30.160.60:FF:002343">
    <property type="entry name" value="Zinc finger protein 33A"/>
    <property type="match status" value="1"/>
</dbReference>
<evidence type="ECO:0000256" key="5">
    <source>
        <dbReference type="PROSITE-ProRule" id="PRU00042"/>
    </source>
</evidence>
<evidence type="ECO:0000313" key="8">
    <source>
        <dbReference type="Proteomes" id="UP000654913"/>
    </source>
</evidence>
<feature type="domain" description="C2H2-type" evidence="6">
    <location>
        <begin position="99"/>
        <end position="129"/>
    </location>
</feature>
<dbReference type="RefSeq" id="XP_041554705.1">
    <property type="nucleotide sequence ID" value="XM_041701862.1"/>
</dbReference>
<dbReference type="PANTHER" id="PTHR14003">
    <property type="entry name" value="TRANSCRIPTIONAL REPRESSOR PROTEIN YY"/>
    <property type="match status" value="1"/>
</dbReference>